<evidence type="ECO:0000313" key="2">
    <source>
        <dbReference type="Proteomes" id="UP000199356"/>
    </source>
</evidence>
<gene>
    <name evidence="1" type="ORF">SAMN04488047_102296</name>
</gene>
<evidence type="ECO:0000313" key="1">
    <source>
        <dbReference type="EMBL" id="SFP09615.1"/>
    </source>
</evidence>
<protein>
    <submittedName>
        <fullName evidence="1">Uncharacterized protein</fullName>
    </submittedName>
</protein>
<proteinExistence type="predicted"/>
<dbReference type="AlphaFoldDB" id="A0A1I5MJ56"/>
<dbReference type="EMBL" id="FOXA01000002">
    <property type="protein sequence ID" value="SFP09615.1"/>
    <property type="molecule type" value="Genomic_DNA"/>
</dbReference>
<organism evidence="1 2">
    <name type="scientific">Tranquillimonas alkanivorans</name>
    <dbReference type="NCBI Taxonomy" id="441119"/>
    <lineage>
        <taxon>Bacteria</taxon>
        <taxon>Pseudomonadati</taxon>
        <taxon>Pseudomonadota</taxon>
        <taxon>Alphaproteobacteria</taxon>
        <taxon>Rhodobacterales</taxon>
        <taxon>Roseobacteraceae</taxon>
        <taxon>Tranquillimonas</taxon>
    </lineage>
</organism>
<accession>A0A1I5MJ56</accession>
<dbReference type="RefSeq" id="WP_177215058.1">
    <property type="nucleotide sequence ID" value="NZ_FOXA01000002.1"/>
</dbReference>
<name>A0A1I5MJ56_9RHOB</name>
<keyword evidence="2" id="KW-1185">Reference proteome</keyword>
<sequence length="49" mass="5082">MVRSLKPYSRLPLVRAALLAALIAAGFLVAAHGTPTTSLVQAEMTATDS</sequence>
<reference evidence="1 2" key="1">
    <citation type="submission" date="2016-10" db="EMBL/GenBank/DDBJ databases">
        <authorList>
            <person name="de Groot N.N."/>
        </authorList>
    </citation>
    <scope>NUCLEOTIDE SEQUENCE [LARGE SCALE GENOMIC DNA]</scope>
    <source>
        <strain evidence="1 2">DSM 19547</strain>
    </source>
</reference>
<dbReference type="Proteomes" id="UP000199356">
    <property type="component" value="Unassembled WGS sequence"/>
</dbReference>